<dbReference type="GO" id="GO:0034480">
    <property type="term" value="F:phosphatidylcholine phospholipase C activity"/>
    <property type="evidence" value="ECO:0007669"/>
    <property type="project" value="UniProtKB-EC"/>
</dbReference>
<comment type="similarity">
    <text evidence="1">Belongs to the neutral sphingomyelinase family.</text>
</comment>
<dbReference type="GO" id="GO:0005576">
    <property type="term" value="C:extracellular region"/>
    <property type="evidence" value="ECO:0007669"/>
    <property type="project" value="InterPro"/>
</dbReference>
<evidence type="ECO:0000256" key="3">
    <source>
        <dbReference type="ARBA" id="ARBA00022735"/>
    </source>
</evidence>
<sequence>MFSYLLLPLYSLFIFTDFIHEKNINLKYKIDLIIILNLVNQFRDYFIVSYIKGVIMMVKKTKSNSLKKVATLALANLLLVGALTDNSAKAETKKDDTDLKLVSHNVYMLSTVLYPNWGQYKRADLIGQSSYIKNNDVVIFNEAFDNGASNKLLSNVKKEYPYQTPVLGRSKSGWDKTEGSYSSTVAEDGGVAIVSKYPIKEKIQHVFKSGCGYDNDSNKGFVYTKIEKNGKNVHVIGTHTQSEDSRCGAGHDRKIRAEQMKEISDFVKNKNIPKDEPVYIGGDLNVNKGTPEFKDMLKNLNVNDVLYAGHNSTWDPQSNSIAKYNYPKSKPEHLDYIFTDKDHKQPKQLVNEVVTEKTKPWDIYAFPYYYVYNDFSDHYPIKAYSK</sequence>
<accession>A0A448CXR5</accession>
<dbReference type="PANTHER" id="PTHR16320">
    <property type="entry name" value="SPHINGOMYELINASE FAMILY MEMBER"/>
    <property type="match status" value="1"/>
</dbReference>
<evidence type="ECO:0000313" key="6">
    <source>
        <dbReference type="EMBL" id="CDR28884.1"/>
    </source>
</evidence>
<feature type="domain" description="Endonuclease/exonuclease/phosphatase" evidence="5">
    <location>
        <begin position="103"/>
        <end position="378"/>
    </location>
</feature>
<accession>A0A077VNT0</accession>
<gene>
    <name evidence="6" type="primary">hlb</name>
    <name evidence="6" type="ORF">ERS140147_02064</name>
</gene>
<keyword evidence="2" id="KW-0732">Signal</keyword>
<proteinExistence type="inferred from homology"/>
<evidence type="ECO:0000256" key="1">
    <source>
        <dbReference type="ARBA" id="ARBA00006335"/>
    </source>
</evidence>
<dbReference type="Gene3D" id="3.60.10.10">
    <property type="entry name" value="Endonuclease/exonuclease/phosphatase"/>
    <property type="match status" value="1"/>
</dbReference>
<dbReference type="GO" id="GO:0004767">
    <property type="term" value="F:sphingomyelin phosphodiesterase activity"/>
    <property type="evidence" value="ECO:0007669"/>
    <property type="project" value="InterPro"/>
</dbReference>
<dbReference type="InterPro" id="IPR036691">
    <property type="entry name" value="Endo/exonu/phosph_ase_sf"/>
</dbReference>
<evidence type="ECO:0000256" key="4">
    <source>
        <dbReference type="ARBA" id="ARBA00022801"/>
    </source>
</evidence>
<dbReference type="InterPro" id="IPR017766">
    <property type="entry name" value="Sphingomyelinase/PLipase_C"/>
</dbReference>
<reference evidence="6 7" key="1">
    <citation type="submission" date="2014-05" db="EMBL/GenBank/DDBJ databases">
        <authorList>
            <person name="Aslett A.Martin."/>
            <person name="De Silva Nishadi"/>
        </authorList>
    </citation>
    <scope>NUCLEOTIDE SEQUENCE [LARGE SCALE GENOMIC DNA]</scope>
</reference>
<protein>
    <submittedName>
        <fullName evidence="6">Phospholipase C</fullName>
        <ecNumber evidence="6">3.1.4.3</ecNumber>
    </submittedName>
</protein>
<keyword evidence="3" id="KW-0204">Cytolysis</keyword>
<name>A0A077VNT0_9STAP</name>
<organism evidence="6 7">
    <name type="scientific">Staphylococcus schweitzeri</name>
    <dbReference type="NCBI Taxonomy" id="1654388"/>
    <lineage>
        <taxon>Bacteria</taxon>
        <taxon>Bacillati</taxon>
        <taxon>Bacillota</taxon>
        <taxon>Bacilli</taxon>
        <taxon>Bacillales</taxon>
        <taxon>Staphylococcaceae</taxon>
        <taxon>Staphylococcus</taxon>
    </lineage>
</organism>
<dbReference type="AlphaFoldDB" id="A0A077VNT0"/>
<evidence type="ECO:0000259" key="5">
    <source>
        <dbReference type="Pfam" id="PF03372"/>
    </source>
</evidence>
<dbReference type="GO" id="GO:0031640">
    <property type="term" value="P:killing of cells of another organism"/>
    <property type="evidence" value="ECO:0007669"/>
    <property type="project" value="UniProtKB-KW"/>
</dbReference>
<dbReference type="InterPro" id="IPR005135">
    <property type="entry name" value="Endo/exonuclease/phosphatase"/>
</dbReference>
<dbReference type="PANTHER" id="PTHR16320:SF23">
    <property type="entry name" value="SPHINGOMYELINASE C 1"/>
    <property type="match status" value="1"/>
</dbReference>
<dbReference type="InterPro" id="IPR038772">
    <property type="entry name" value="Sph/SMPD2-like"/>
</dbReference>
<dbReference type="Pfam" id="PF03372">
    <property type="entry name" value="Exo_endo_phos"/>
    <property type="match status" value="1"/>
</dbReference>
<keyword evidence="3" id="KW-0354">Hemolysis</keyword>
<evidence type="ECO:0000256" key="2">
    <source>
        <dbReference type="ARBA" id="ARBA00022729"/>
    </source>
</evidence>
<dbReference type="NCBIfam" id="TIGR03395">
    <property type="entry name" value="sphingomy"/>
    <property type="match status" value="1"/>
</dbReference>
<evidence type="ECO:0000313" key="7">
    <source>
        <dbReference type="Proteomes" id="UP000044616"/>
    </source>
</evidence>
<dbReference type="Proteomes" id="UP000044616">
    <property type="component" value="Unassembled WGS sequence"/>
</dbReference>
<dbReference type="SUPFAM" id="SSF56219">
    <property type="entry name" value="DNase I-like"/>
    <property type="match status" value="1"/>
</dbReference>
<keyword evidence="4 6" id="KW-0378">Hydrolase</keyword>
<dbReference type="EC" id="3.1.4.3" evidence="6"/>
<dbReference type="CDD" id="cd09078">
    <property type="entry name" value="nSMase"/>
    <property type="match status" value="1"/>
</dbReference>
<dbReference type="EMBL" id="CCEH01000019">
    <property type="protein sequence ID" value="CDR28884.1"/>
    <property type="molecule type" value="Genomic_DNA"/>
</dbReference>